<evidence type="ECO:0000256" key="3">
    <source>
        <dbReference type="ARBA" id="ARBA00022741"/>
    </source>
</evidence>
<dbReference type="AlphaFoldDB" id="A0AAE3DHN5"/>
<dbReference type="InterPro" id="IPR002173">
    <property type="entry name" value="Carboh/pur_kinase_PfkB_CS"/>
</dbReference>
<reference evidence="7" key="1">
    <citation type="submission" date="2021-10" db="EMBL/GenBank/DDBJ databases">
        <title>Anaerobic single-cell dispensing facilitates the cultivation of human gut bacteria.</title>
        <authorList>
            <person name="Afrizal A."/>
        </authorList>
    </citation>
    <scope>NUCLEOTIDE SEQUENCE</scope>
    <source>
        <strain evidence="7">CLA-AA-H250</strain>
    </source>
</reference>
<keyword evidence="5" id="KW-0067">ATP-binding</keyword>
<dbReference type="Pfam" id="PF00294">
    <property type="entry name" value="PfkB"/>
    <property type="match status" value="1"/>
</dbReference>
<dbReference type="InterPro" id="IPR029056">
    <property type="entry name" value="Ribokinase-like"/>
</dbReference>
<sequence length="336" mass="36254">MKMEFVDEAELQKAVDEPEDEVRGRIVLVGEPMGLFIAEEFGELEDVTHFSAAVAGAEYNVAVGLSRLDHEALYCTRLGDDPVGKRILKSMKGNHVSDALVTVTDTASTGFMMKGRTEAGDPKIAYFRRNSAASQISTHDIDKLDLYGCDFLHVTGIFPAVSKSALDAVKRLMSRAKALDMFISFDPNLRPQLWKDEKEMVRTLNSLAQEADLVLPGLSEGKILTKRDTPEGIAEFYHERGVDSVIVKLGDKGAYWSTGGEHGTVPAFPVKRIVDTVGAGDGFAAGVLSAVAEGMSLQEAAARGTVIGSIQITHRGDNEGLPTRAELETITKAGIV</sequence>
<keyword evidence="2" id="KW-0808">Transferase</keyword>
<feature type="domain" description="Carbohydrate kinase PfkB" evidence="6">
    <location>
        <begin position="26"/>
        <end position="324"/>
    </location>
</feature>
<dbReference type="InterPro" id="IPR011611">
    <property type="entry name" value="PfkB_dom"/>
</dbReference>
<evidence type="ECO:0000256" key="1">
    <source>
        <dbReference type="ARBA" id="ARBA00010688"/>
    </source>
</evidence>
<dbReference type="GO" id="GO:0005524">
    <property type="term" value="F:ATP binding"/>
    <property type="evidence" value="ECO:0007669"/>
    <property type="project" value="UniProtKB-KW"/>
</dbReference>
<dbReference type="SUPFAM" id="SSF53613">
    <property type="entry name" value="Ribokinase-like"/>
    <property type="match status" value="1"/>
</dbReference>
<evidence type="ECO:0000256" key="4">
    <source>
        <dbReference type="ARBA" id="ARBA00022777"/>
    </source>
</evidence>
<accession>A0AAE3DHN5</accession>
<comment type="caution">
    <text evidence="7">The sequence shown here is derived from an EMBL/GenBank/DDBJ whole genome shotgun (WGS) entry which is preliminary data.</text>
</comment>
<organism evidence="7 8">
    <name type="scientific">Hominenteromicrobium mulieris</name>
    <dbReference type="NCBI Taxonomy" id="2885357"/>
    <lineage>
        <taxon>Bacteria</taxon>
        <taxon>Bacillati</taxon>
        <taxon>Bacillota</taxon>
        <taxon>Clostridia</taxon>
        <taxon>Eubacteriales</taxon>
        <taxon>Oscillospiraceae</taxon>
        <taxon>Hominenteromicrobium</taxon>
    </lineage>
</organism>
<evidence type="ECO:0000256" key="5">
    <source>
        <dbReference type="ARBA" id="ARBA00022840"/>
    </source>
</evidence>
<proteinExistence type="inferred from homology"/>
<dbReference type="Proteomes" id="UP001199424">
    <property type="component" value="Unassembled WGS sequence"/>
</dbReference>
<dbReference type="EMBL" id="JAJEQC010000002">
    <property type="protein sequence ID" value="MCC2135994.1"/>
    <property type="molecule type" value="Genomic_DNA"/>
</dbReference>
<dbReference type="InterPro" id="IPR050306">
    <property type="entry name" value="PfkB_Carbo_kinase"/>
</dbReference>
<dbReference type="Gene3D" id="3.40.1190.20">
    <property type="match status" value="1"/>
</dbReference>
<dbReference type="PANTHER" id="PTHR43085">
    <property type="entry name" value="HEXOKINASE FAMILY MEMBER"/>
    <property type="match status" value="1"/>
</dbReference>
<keyword evidence="8" id="KW-1185">Reference proteome</keyword>
<dbReference type="GO" id="GO:0016301">
    <property type="term" value="F:kinase activity"/>
    <property type="evidence" value="ECO:0007669"/>
    <property type="project" value="UniProtKB-KW"/>
</dbReference>
<evidence type="ECO:0000259" key="6">
    <source>
        <dbReference type="Pfam" id="PF00294"/>
    </source>
</evidence>
<comment type="similarity">
    <text evidence="1">Belongs to the carbohydrate kinase PfkB family.</text>
</comment>
<dbReference type="CDD" id="cd01166">
    <property type="entry name" value="KdgK"/>
    <property type="match status" value="1"/>
</dbReference>
<dbReference type="PROSITE" id="PS00584">
    <property type="entry name" value="PFKB_KINASES_2"/>
    <property type="match status" value="1"/>
</dbReference>
<keyword evidence="4 7" id="KW-0418">Kinase</keyword>
<evidence type="ECO:0000313" key="7">
    <source>
        <dbReference type="EMBL" id="MCC2135994.1"/>
    </source>
</evidence>
<protein>
    <submittedName>
        <fullName evidence="7">Sugar kinase</fullName>
    </submittedName>
</protein>
<evidence type="ECO:0000256" key="2">
    <source>
        <dbReference type="ARBA" id="ARBA00022679"/>
    </source>
</evidence>
<evidence type="ECO:0000313" key="8">
    <source>
        <dbReference type="Proteomes" id="UP001199424"/>
    </source>
</evidence>
<gene>
    <name evidence="7" type="ORF">LKD31_03065</name>
</gene>
<name>A0AAE3DHN5_9FIRM</name>
<dbReference type="RefSeq" id="WP_308448578.1">
    <property type="nucleotide sequence ID" value="NZ_JAJEQC010000002.1"/>
</dbReference>
<dbReference type="PANTHER" id="PTHR43085:SF1">
    <property type="entry name" value="PSEUDOURIDINE KINASE-RELATED"/>
    <property type="match status" value="1"/>
</dbReference>
<keyword evidence="3" id="KW-0547">Nucleotide-binding</keyword>